<organism evidence="1 2">
    <name type="scientific">Cardiobacterium hominis (strain ATCC 15826 / DSM 8339 / NCTC 10426 / 6573)</name>
    <dbReference type="NCBI Taxonomy" id="638300"/>
    <lineage>
        <taxon>Bacteria</taxon>
        <taxon>Pseudomonadati</taxon>
        <taxon>Pseudomonadota</taxon>
        <taxon>Gammaproteobacteria</taxon>
        <taxon>Cardiobacteriales</taxon>
        <taxon>Cardiobacteriaceae</taxon>
        <taxon>Cardiobacterium</taxon>
    </lineage>
</organism>
<dbReference type="Proteomes" id="UP000004870">
    <property type="component" value="Unassembled WGS sequence"/>
</dbReference>
<dbReference type="HOGENOM" id="CLU_3078002_0_0_6"/>
<dbReference type="EMBL" id="ACKY01000071">
    <property type="protein sequence ID" value="EEV88443.1"/>
    <property type="molecule type" value="Genomic_DNA"/>
</dbReference>
<name>C8NAA0_CARH6</name>
<gene>
    <name evidence="1" type="ORF">HMPREF0198_1428</name>
</gene>
<evidence type="ECO:0000313" key="1">
    <source>
        <dbReference type="EMBL" id="EEV88443.1"/>
    </source>
</evidence>
<keyword evidence="2" id="KW-1185">Reference proteome</keyword>
<proteinExistence type="predicted"/>
<reference evidence="1 2" key="1">
    <citation type="submission" date="2009-08" db="EMBL/GenBank/DDBJ databases">
        <authorList>
            <person name="Qin X."/>
            <person name="Bachman B."/>
            <person name="Battles P."/>
            <person name="Bell A."/>
            <person name="Bess C."/>
            <person name="Bickham C."/>
            <person name="Chaboub L."/>
            <person name="Chen D."/>
            <person name="Coyle M."/>
            <person name="Deiros D.R."/>
            <person name="Dinh H."/>
            <person name="Forbes L."/>
            <person name="Fowler G."/>
            <person name="Francisco L."/>
            <person name="Fu Q."/>
            <person name="Gubbala S."/>
            <person name="Hale W."/>
            <person name="Han Y."/>
            <person name="Hemphill L."/>
            <person name="Highlander S.K."/>
            <person name="Hirani K."/>
            <person name="Hogues M."/>
            <person name="Jackson L."/>
            <person name="Jakkamsetti A."/>
            <person name="Javaid M."/>
            <person name="Jiang H."/>
            <person name="Korchina V."/>
            <person name="Kovar C."/>
            <person name="Lara F."/>
            <person name="Lee S."/>
            <person name="Mata R."/>
            <person name="Mathew T."/>
            <person name="Moen C."/>
            <person name="Morales K."/>
            <person name="Munidasa M."/>
            <person name="Nazareth L."/>
            <person name="Ngo R."/>
            <person name="Nguyen L."/>
            <person name="Okwuonu G."/>
            <person name="Ongeri F."/>
            <person name="Patil S."/>
            <person name="Petrosino J."/>
            <person name="Pham C."/>
            <person name="Pham P."/>
            <person name="Pu L.-L."/>
            <person name="Puazo M."/>
            <person name="Raj R."/>
            <person name="Reid J."/>
            <person name="Rouhana J."/>
            <person name="Saada N."/>
            <person name="Shang Y."/>
            <person name="Simmons D."/>
            <person name="Thornton R."/>
            <person name="Warren J."/>
            <person name="Weissenberger G."/>
            <person name="Zhang J."/>
            <person name="Zhang L."/>
            <person name="Zhou C."/>
            <person name="Zhu D."/>
            <person name="Muzny D."/>
            <person name="Worley K."/>
            <person name="Gibbs R."/>
        </authorList>
    </citation>
    <scope>NUCLEOTIDE SEQUENCE [LARGE SCALE GENOMIC DNA]</scope>
    <source>
        <strain evidence="2">ATCC 15826 / DSM 8339 / NCTC 10426 / 6573</strain>
    </source>
</reference>
<protein>
    <submittedName>
        <fullName evidence="1">Uncharacterized protein</fullName>
    </submittedName>
</protein>
<comment type="caution">
    <text evidence="1">The sequence shown here is derived from an EMBL/GenBank/DDBJ whole genome shotgun (WGS) entry which is preliminary data.</text>
</comment>
<evidence type="ECO:0000313" key="2">
    <source>
        <dbReference type="Proteomes" id="UP000004870"/>
    </source>
</evidence>
<accession>C8NAA0</accession>
<dbReference type="AlphaFoldDB" id="C8NAA0"/>
<sequence length="52" mass="5990">MPVRLHRRIYKPQKAPDIPGLLLGIHDEIRDTAHNTARRGKNNTCNPFITDK</sequence>